<name>K9FYJ4_PEND2</name>
<reference evidence="2" key="1">
    <citation type="journal article" date="2012" name="BMC Genomics">
        <title>Genome sequence of the necrotrophic fungus Penicillium digitatum, the main postharvest pathogen of citrus.</title>
        <authorList>
            <person name="Marcet-Houben M."/>
            <person name="Ballester A.-R."/>
            <person name="de la Fuente B."/>
            <person name="Harries E."/>
            <person name="Marcos J.F."/>
            <person name="Gonzalez-Candelas L."/>
            <person name="Gabaldon T."/>
        </authorList>
    </citation>
    <scope>NUCLEOTIDE SEQUENCE [LARGE SCALE GENOMIC DNA]</scope>
    <source>
        <strain evidence="2">PHI26 / CECT 20796</strain>
    </source>
</reference>
<organism evidence="1 2">
    <name type="scientific">Penicillium digitatum (strain PHI26 / CECT 20796)</name>
    <name type="common">Green mold</name>
    <dbReference type="NCBI Taxonomy" id="1170229"/>
    <lineage>
        <taxon>Eukaryota</taxon>
        <taxon>Fungi</taxon>
        <taxon>Dikarya</taxon>
        <taxon>Ascomycota</taxon>
        <taxon>Pezizomycotina</taxon>
        <taxon>Eurotiomycetes</taxon>
        <taxon>Eurotiomycetidae</taxon>
        <taxon>Eurotiales</taxon>
        <taxon>Aspergillaceae</taxon>
        <taxon>Penicillium</taxon>
    </lineage>
</organism>
<sequence>MPVGNCKIVFVLGFPVSKGNSLPRDWEDHWQFPPPCHPKL</sequence>
<dbReference type="OrthoDB" id="10292667at2759"/>
<dbReference type="EMBL" id="AKCT01000130">
    <property type="protein sequence ID" value="EKV14765.1"/>
    <property type="molecule type" value="Genomic_DNA"/>
</dbReference>
<dbReference type="HOGENOM" id="CLU_3299565_0_0_1"/>
<comment type="caution">
    <text evidence="1">The sequence shown here is derived from an EMBL/GenBank/DDBJ whole genome shotgun (WGS) entry which is preliminary data.</text>
</comment>
<proteinExistence type="predicted"/>
<dbReference type="Proteomes" id="UP000009882">
    <property type="component" value="Unassembled WGS sequence"/>
</dbReference>
<protein>
    <submittedName>
        <fullName evidence="1">Uncharacterized protein</fullName>
    </submittedName>
</protein>
<accession>K9FYJ4</accession>
<evidence type="ECO:0000313" key="1">
    <source>
        <dbReference type="EMBL" id="EKV14765.1"/>
    </source>
</evidence>
<dbReference type="AlphaFoldDB" id="K9FYJ4"/>
<gene>
    <name evidence="1" type="ORF">PDIG_30420</name>
</gene>
<dbReference type="InParanoid" id="K9FYJ4"/>
<evidence type="ECO:0000313" key="2">
    <source>
        <dbReference type="Proteomes" id="UP000009882"/>
    </source>
</evidence>
<keyword evidence="2" id="KW-1185">Reference proteome</keyword>